<keyword evidence="1" id="KW-0433">Leucine-rich repeat</keyword>
<evidence type="ECO:0000256" key="1">
    <source>
        <dbReference type="ARBA" id="ARBA00022614"/>
    </source>
</evidence>
<evidence type="ECO:0008006" key="5">
    <source>
        <dbReference type="Google" id="ProtNLM"/>
    </source>
</evidence>
<reference evidence="3" key="1">
    <citation type="submission" date="2020-08" db="EMBL/GenBank/DDBJ databases">
        <title>Multicomponent nature underlies the extraordinary mechanical properties of spider dragline silk.</title>
        <authorList>
            <person name="Kono N."/>
            <person name="Nakamura H."/>
            <person name="Mori M."/>
            <person name="Yoshida Y."/>
            <person name="Ohtoshi R."/>
            <person name="Malay A.D."/>
            <person name="Moran D.A.P."/>
            <person name="Tomita M."/>
            <person name="Numata K."/>
            <person name="Arakawa K."/>
        </authorList>
    </citation>
    <scope>NUCLEOTIDE SEQUENCE</scope>
</reference>
<gene>
    <name evidence="3" type="ORF">TNIN_457031</name>
</gene>
<dbReference type="SUPFAM" id="SSF52058">
    <property type="entry name" value="L domain-like"/>
    <property type="match status" value="1"/>
</dbReference>
<dbReference type="GO" id="GO:0005615">
    <property type="term" value="C:extracellular space"/>
    <property type="evidence" value="ECO:0007669"/>
    <property type="project" value="TreeGrafter"/>
</dbReference>
<dbReference type="AlphaFoldDB" id="A0A8X7BUD5"/>
<dbReference type="InterPro" id="IPR050333">
    <property type="entry name" value="SLRP"/>
</dbReference>
<dbReference type="Proteomes" id="UP000886998">
    <property type="component" value="Unassembled WGS sequence"/>
</dbReference>
<dbReference type="PROSITE" id="PS51450">
    <property type="entry name" value="LRR"/>
    <property type="match status" value="1"/>
</dbReference>
<comment type="caution">
    <text evidence="3">The sequence shown here is derived from an EMBL/GenBank/DDBJ whole genome shotgun (WGS) entry which is preliminary data.</text>
</comment>
<keyword evidence="4" id="KW-1185">Reference proteome</keyword>
<dbReference type="Gene3D" id="3.80.10.10">
    <property type="entry name" value="Ribonuclease Inhibitor"/>
    <property type="match status" value="1"/>
</dbReference>
<proteinExistence type="predicted"/>
<dbReference type="PANTHER" id="PTHR45712">
    <property type="entry name" value="AGAP008170-PA"/>
    <property type="match status" value="1"/>
</dbReference>
<dbReference type="OrthoDB" id="676979at2759"/>
<sequence length="110" mass="12564">MFFVNTKTLRIEPNAFKEFKNLESLSISKNDIKSIESNMFPENLLQLILNDNKLKSLPSDLSNALPKLNNLYVENNLIASFSEAPFGKFPELTYIHIGGKSYLLFFSKSK</sequence>
<protein>
    <recommendedName>
        <fullName evidence="5">Leucine rich repeat protein</fullName>
    </recommendedName>
</protein>
<evidence type="ECO:0000313" key="4">
    <source>
        <dbReference type="Proteomes" id="UP000886998"/>
    </source>
</evidence>
<evidence type="ECO:0000256" key="2">
    <source>
        <dbReference type="ARBA" id="ARBA00022737"/>
    </source>
</evidence>
<accession>A0A8X7BUD5</accession>
<dbReference type="InterPro" id="IPR003591">
    <property type="entry name" value="Leu-rich_rpt_typical-subtyp"/>
</dbReference>
<organism evidence="3 4">
    <name type="scientific">Trichonephila inaurata madagascariensis</name>
    <dbReference type="NCBI Taxonomy" id="2747483"/>
    <lineage>
        <taxon>Eukaryota</taxon>
        <taxon>Metazoa</taxon>
        <taxon>Ecdysozoa</taxon>
        <taxon>Arthropoda</taxon>
        <taxon>Chelicerata</taxon>
        <taxon>Arachnida</taxon>
        <taxon>Araneae</taxon>
        <taxon>Araneomorphae</taxon>
        <taxon>Entelegynae</taxon>
        <taxon>Araneoidea</taxon>
        <taxon>Nephilidae</taxon>
        <taxon>Trichonephila</taxon>
        <taxon>Trichonephila inaurata</taxon>
    </lineage>
</organism>
<evidence type="ECO:0000313" key="3">
    <source>
        <dbReference type="EMBL" id="GFY45256.1"/>
    </source>
</evidence>
<keyword evidence="2" id="KW-0677">Repeat</keyword>
<name>A0A8X7BUD5_9ARAC</name>
<dbReference type="InterPro" id="IPR001611">
    <property type="entry name" value="Leu-rich_rpt"/>
</dbReference>
<dbReference type="SMART" id="SM00369">
    <property type="entry name" value="LRR_TYP"/>
    <property type="match status" value="3"/>
</dbReference>
<dbReference type="Pfam" id="PF13855">
    <property type="entry name" value="LRR_8"/>
    <property type="match status" value="1"/>
</dbReference>
<dbReference type="InterPro" id="IPR032675">
    <property type="entry name" value="LRR_dom_sf"/>
</dbReference>
<dbReference type="PANTHER" id="PTHR45712:SF22">
    <property type="entry name" value="INSULIN-LIKE GROWTH FACTOR-BINDING PROTEIN COMPLEX ACID LABILE SUBUNIT"/>
    <property type="match status" value="1"/>
</dbReference>
<dbReference type="EMBL" id="BMAV01004730">
    <property type="protein sequence ID" value="GFY45256.1"/>
    <property type="molecule type" value="Genomic_DNA"/>
</dbReference>